<gene>
    <name evidence="2" type="ORF">EYC80_009420</name>
</gene>
<dbReference type="EMBL" id="VIGI01000011">
    <property type="protein sequence ID" value="KAB8293948.1"/>
    <property type="molecule type" value="Genomic_DNA"/>
</dbReference>
<feature type="compositionally biased region" description="Basic and acidic residues" evidence="1">
    <location>
        <begin position="35"/>
        <end position="44"/>
    </location>
</feature>
<comment type="caution">
    <text evidence="2">The sequence shown here is derived from an EMBL/GenBank/DDBJ whole genome shotgun (WGS) entry which is preliminary data.</text>
</comment>
<feature type="compositionally biased region" description="Polar residues" evidence="1">
    <location>
        <begin position="54"/>
        <end position="77"/>
    </location>
</feature>
<dbReference type="AlphaFoldDB" id="A0A5N6JXT7"/>
<feature type="region of interest" description="Disordered" evidence="1">
    <location>
        <begin position="249"/>
        <end position="302"/>
    </location>
</feature>
<organism evidence="2 3">
    <name type="scientific">Monilinia laxa</name>
    <name type="common">Brown rot fungus</name>
    <name type="synonym">Sclerotinia laxa</name>
    <dbReference type="NCBI Taxonomy" id="61186"/>
    <lineage>
        <taxon>Eukaryota</taxon>
        <taxon>Fungi</taxon>
        <taxon>Dikarya</taxon>
        <taxon>Ascomycota</taxon>
        <taxon>Pezizomycotina</taxon>
        <taxon>Leotiomycetes</taxon>
        <taxon>Helotiales</taxon>
        <taxon>Sclerotiniaceae</taxon>
        <taxon>Monilinia</taxon>
    </lineage>
</organism>
<accession>A0A5N6JXT7</accession>
<keyword evidence="3" id="KW-1185">Reference proteome</keyword>
<reference evidence="2 3" key="1">
    <citation type="submission" date="2019-06" db="EMBL/GenBank/DDBJ databases">
        <title>Genome Sequence of the Brown Rot Fungal Pathogen Monilinia laxa.</title>
        <authorList>
            <person name="De Miccolis Angelini R.M."/>
            <person name="Landi L."/>
            <person name="Abate D."/>
            <person name="Pollastro S."/>
            <person name="Romanazzi G."/>
            <person name="Faretra F."/>
        </authorList>
    </citation>
    <scope>NUCLEOTIDE SEQUENCE [LARGE SCALE GENOMIC DNA]</scope>
    <source>
        <strain evidence="2 3">Mlax316</strain>
    </source>
</reference>
<evidence type="ECO:0000313" key="2">
    <source>
        <dbReference type="EMBL" id="KAB8293948.1"/>
    </source>
</evidence>
<evidence type="ECO:0000313" key="3">
    <source>
        <dbReference type="Proteomes" id="UP000326757"/>
    </source>
</evidence>
<dbReference type="OrthoDB" id="3544869at2759"/>
<protein>
    <submittedName>
        <fullName evidence="2">Uncharacterized protein</fullName>
    </submittedName>
</protein>
<dbReference type="Proteomes" id="UP000326757">
    <property type="component" value="Unassembled WGS sequence"/>
</dbReference>
<feature type="compositionally biased region" description="Basic and acidic residues" evidence="1">
    <location>
        <begin position="257"/>
        <end position="276"/>
    </location>
</feature>
<name>A0A5N6JXT7_MONLA</name>
<feature type="region of interest" description="Disordered" evidence="1">
    <location>
        <begin position="35"/>
        <end position="97"/>
    </location>
</feature>
<proteinExistence type="predicted"/>
<sequence length="302" mass="34159">MPRQNITPKQQREFERLSFNKNRGDDVVFHIFGVHKNEDHKRFEEGEEEDYGPEQQSNAHNTAPTSQRNQSPSTQTYPYVDQPSDGYSQDGSAHDTTVDHQGYQLSLRLPQGSSNPIYRSNMAQSPVNNDYEMSFSTTNFTPGSSMAMGNQIHTANSAPLAFSNSQHNQHAPMQGILNSPPSTRLNPKFVRITMHSPQNDCWNGLTEFRVIENGPFDVVFGRNLLSSPEINHFRDDGIDETPILLEQSDVSPQEQAVIERNRAAADARAKENERRWRPIRPSSGSHRSSEKVKKSSAQKSRH</sequence>
<evidence type="ECO:0000256" key="1">
    <source>
        <dbReference type="SAM" id="MobiDB-lite"/>
    </source>
</evidence>